<evidence type="ECO:0000313" key="6">
    <source>
        <dbReference type="EMBL" id="MCR6547040.1"/>
    </source>
</evidence>
<dbReference type="SUPFAM" id="SSF54665">
    <property type="entry name" value="CO dehydrogenase molybdoprotein N-domain-like"/>
    <property type="match status" value="1"/>
</dbReference>
<comment type="caution">
    <text evidence="6">The sequence shown here is derived from an EMBL/GenBank/DDBJ whole genome shotgun (WGS) entry which is preliminary data.</text>
</comment>
<dbReference type="EMBL" id="JANPWE010000019">
    <property type="protein sequence ID" value="MCR6547040.1"/>
    <property type="molecule type" value="Genomic_DNA"/>
</dbReference>
<evidence type="ECO:0000256" key="1">
    <source>
        <dbReference type="ARBA" id="ARBA00006849"/>
    </source>
</evidence>
<dbReference type="SUPFAM" id="SSF56003">
    <property type="entry name" value="Molybdenum cofactor-binding domain"/>
    <property type="match status" value="1"/>
</dbReference>
<dbReference type="SUPFAM" id="SSF54292">
    <property type="entry name" value="2Fe-2S ferredoxin-like"/>
    <property type="match status" value="1"/>
</dbReference>
<dbReference type="PANTHER" id="PTHR11908:SF157">
    <property type="entry name" value="XANTHINE DEHYDROGENASE SUBUNIT D-RELATED"/>
    <property type="match status" value="1"/>
</dbReference>
<dbReference type="Gene3D" id="3.90.1170.50">
    <property type="entry name" value="Aldehyde oxidase/xanthine dehydrogenase, a/b hammerhead"/>
    <property type="match status" value="1"/>
</dbReference>
<dbReference type="InterPro" id="IPR037165">
    <property type="entry name" value="AldOxase/xan_DH_Mopterin-bd_sf"/>
</dbReference>
<dbReference type="Pfam" id="PF02738">
    <property type="entry name" value="MoCoBD_1"/>
    <property type="match status" value="1"/>
</dbReference>
<keyword evidence="7" id="KW-1185">Reference proteome</keyword>
<dbReference type="InterPro" id="IPR000674">
    <property type="entry name" value="Ald_Oxase/Xan_DH_a/b"/>
</dbReference>
<dbReference type="InterPro" id="IPR036856">
    <property type="entry name" value="Ald_Oxase/Xan_DH_a/b_sf"/>
</dbReference>
<organism evidence="6 7">
    <name type="scientific">Dehalobacterium formicoaceticum</name>
    <dbReference type="NCBI Taxonomy" id="51515"/>
    <lineage>
        <taxon>Bacteria</taxon>
        <taxon>Bacillati</taxon>
        <taxon>Bacillota</taxon>
        <taxon>Clostridia</taxon>
        <taxon>Eubacteriales</taxon>
        <taxon>Peptococcaceae</taxon>
        <taxon>Dehalobacterium</taxon>
    </lineage>
</organism>
<keyword evidence="3" id="KW-0560">Oxidoreductase</keyword>
<name>A0ABT1Y827_9FIRM</name>
<keyword evidence="2" id="KW-0479">Metal-binding</keyword>
<feature type="domain" description="2Fe-2S ferredoxin-type" evidence="5">
    <location>
        <begin position="1"/>
        <end position="77"/>
    </location>
</feature>
<dbReference type="CDD" id="cd00207">
    <property type="entry name" value="fer2"/>
    <property type="match status" value="1"/>
</dbReference>
<evidence type="ECO:0000256" key="2">
    <source>
        <dbReference type="ARBA" id="ARBA00022723"/>
    </source>
</evidence>
<evidence type="ECO:0000256" key="4">
    <source>
        <dbReference type="ARBA" id="ARBA00023004"/>
    </source>
</evidence>
<dbReference type="InterPro" id="IPR008274">
    <property type="entry name" value="AldOxase/xan_DH_MoCoBD1"/>
</dbReference>
<dbReference type="Pfam" id="PF01315">
    <property type="entry name" value="Ald_Xan_dh_C"/>
    <property type="match status" value="1"/>
</dbReference>
<dbReference type="Pfam" id="PF01799">
    <property type="entry name" value="Fer2_2"/>
    <property type="match status" value="1"/>
</dbReference>
<protein>
    <submittedName>
        <fullName evidence="6">Molybdopterin-dependent oxidoreductase</fullName>
    </submittedName>
</protein>
<proteinExistence type="inferred from homology"/>
<dbReference type="Gene3D" id="1.10.150.120">
    <property type="entry name" value="[2Fe-2S]-binding domain"/>
    <property type="match status" value="1"/>
</dbReference>
<dbReference type="PROSITE" id="PS51085">
    <property type="entry name" value="2FE2S_FER_2"/>
    <property type="match status" value="1"/>
</dbReference>
<dbReference type="SMART" id="SM01008">
    <property type="entry name" value="Ald_Xan_dh_C"/>
    <property type="match status" value="1"/>
</dbReference>
<evidence type="ECO:0000256" key="3">
    <source>
        <dbReference type="ARBA" id="ARBA00023002"/>
    </source>
</evidence>
<dbReference type="InterPro" id="IPR036884">
    <property type="entry name" value="2Fe-2S-bd_dom_sf"/>
</dbReference>
<dbReference type="PANTHER" id="PTHR11908">
    <property type="entry name" value="XANTHINE DEHYDROGENASE"/>
    <property type="match status" value="1"/>
</dbReference>
<dbReference type="SUPFAM" id="SSF47741">
    <property type="entry name" value="CO dehydrogenase ISP C-domain like"/>
    <property type="match status" value="1"/>
</dbReference>
<evidence type="ECO:0000259" key="5">
    <source>
        <dbReference type="PROSITE" id="PS51085"/>
    </source>
</evidence>
<dbReference type="InterPro" id="IPR006058">
    <property type="entry name" value="2Fe2S_fd_BS"/>
</dbReference>
<reference evidence="6 7" key="1">
    <citation type="submission" date="2022-08" db="EMBL/GenBank/DDBJ databases">
        <title>Proteogenomics of the novel Dehalobacterium formicoaceticum strain EZ94 highlights a key role of methyltransferases during anaerobic dichloromethane degradation.</title>
        <authorList>
            <person name="Wasmund K."/>
        </authorList>
    </citation>
    <scope>NUCLEOTIDE SEQUENCE [LARGE SCALE GENOMIC DNA]</scope>
    <source>
        <strain evidence="6 7">EZ94</strain>
    </source>
</reference>
<dbReference type="InterPro" id="IPR046867">
    <property type="entry name" value="AldOxase/xan_DH_MoCoBD2"/>
</dbReference>
<dbReference type="Gene3D" id="3.30.365.10">
    <property type="entry name" value="Aldehyde oxidase/xanthine dehydrogenase, molybdopterin binding domain"/>
    <property type="match status" value="4"/>
</dbReference>
<accession>A0ABT1Y827</accession>
<dbReference type="InterPro" id="IPR002888">
    <property type="entry name" value="2Fe-2S-bd"/>
</dbReference>
<dbReference type="Pfam" id="PF00111">
    <property type="entry name" value="Fer2"/>
    <property type="match status" value="1"/>
</dbReference>
<keyword evidence="4" id="KW-0408">Iron</keyword>
<sequence length="933" mass="101331">MVQFWVNEQEINIQDDEKRTYLLDYLRDVLKLTGTKRGCEEAVCGACTVLIDNEAKRSCRAKLSDLQGKHIVTVEGLVKDGEMDPVQKAFVECSAVQCGFCTPGMIMTAKALLLKNPDPSEEEIKKALKLNLCRCGTYPRVIKAIQRAAVVVRGETPEPYVAEDAAENNVIGKSVRRIDVEDKVTGKTVFYGDYYFDNMLYGKMVLSQYPHAKILSIDTTAAEQIPGVQLVLTAKDIPGNNIHGVLAKDQPVLAVDKVRYIGEPIVVVFAEDEETAQKGADAVQITYKELPGIFTIEEALAPDAPLIPNPELGPFWNAYAGEKGNICKEVHMYRGNIEEAFAQADVVVEEEFVVPPEEHAWMETDGAVSRMGENGKVLIYAPNQSPFADRDQLAPILNMDVDKIEVVHMPAGGAFGGKTELTTHAYVAIASLKTGRPAKMVLTRKETLRFHPKRHSYKMKYRVAANKDGKIQGMDIQILADGGAYISWSPRVVEQSVSFSTGPYYIPNLNVQATCVYTNNLIAGAMRGFGAGQSHFAAESTLDILSRKLNMDPITLREINALEVGVPAATGQIFTTGVGYKDTIQAIKKVVEEELLPLKQKGDHIGIGVASAWRSVAGGLGPDELAGAALDLLEGGKFILRVACTEMGQGSHTSLCQMVSEILDIDITDIEVDAGNTGTVPYGGGVMASRGVYLWGHPTIEASKKMRKLILEKGAAILGVDEDRLSLRNGFIVDKETGNQRLSFGELAAQSTEPLKIWVDFMMPKSCPVSENTNEDHAIDPKDYNVHHTVAYNTTAVAVAVDPETGNVTVLNCTMALDGGQIINPEAARTQIEGAIIMGMGYGMTNDFEIEKGINKTDTLGKCKVPRINDMPDSMKIIFVGDQDLTGPFGSKGVAEIGVLSVAPAITNAIYDAVGVRVNKLPVKKYLGGLLKK</sequence>
<dbReference type="InterPro" id="IPR036010">
    <property type="entry name" value="2Fe-2S_ferredoxin-like_sf"/>
</dbReference>
<dbReference type="PROSITE" id="PS00197">
    <property type="entry name" value="2FE2S_FER_1"/>
    <property type="match status" value="1"/>
</dbReference>
<dbReference type="InterPro" id="IPR016208">
    <property type="entry name" value="Ald_Oxase/xanthine_DH-like"/>
</dbReference>
<dbReference type="InterPro" id="IPR012675">
    <property type="entry name" value="Beta-grasp_dom_sf"/>
</dbReference>
<dbReference type="Pfam" id="PF20256">
    <property type="entry name" value="MoCoBD_2"/>
    <property type="match status" value="1"/>
</dbReference>
<dbReference type="RefSeq" id="WP_257914189.1">
    <property type="nucleotide sequence ID" value="NZ_JANPWE010000019.1"/>
</dbReference>
<dbReference type="InterPro" id="IPR001041">
    <property type="entry name" value="2Fe-2S_ferredoxin-type"/>
</dbReference>
<comment type="similarity">
    <text evidence="1">Belongs to the xanthine dehydrogenase family.</text>
</comment>
<dbReference type="Proteomes" id="UP001524944">
    <property type="component" value="Unassembled WGS sequence"/>
</dbReference>
<dbReference type="Gene3D" id="3.10.20.30">
    <property type="match status" value="1"/>
</dbReference>
<evidence type="ECO:0000313" key="7">
    <source>
        <dbReference type="Proteomes" id="UP001524944"/>
    </source>
</evidence>
<gene>
    <name evidence="6" type="ORF">NVS47_16240</name>
</gene>